<proteinExistence type="predicted"/>
<gene>
    <name evidence="1" type="ORF">Spa11_04110</name>
</gene>
<protein>
    <submittedName>
        <fullName evidence="1">Uncharacterized protein</fullName>
    </submittedName>
</protein>
<dbReference type="Proteomes" id="UP000316426">
    <property type="component" value="Chromosome"/>
</dbReference>
<accession>A0A518K352</accession>
<name>A0A518K352_9BACT</name>
<reference evidence="1 2" key="1">
    <citation type="submission" date="2019-02" db="EMBL/GenBank/DDBJ databases">
        <title>Deep-cultivation of Planctomycetes and their phenomic and genomic characterization uncovers novel biology.</title>
        <authorList>
            <person name="Wiegand S."/>
            <person name="Jogler M."/>
            <person name="Boedeker C."/>
            <person name="Pinto D."/>
            <person name="Vollmers J."/>
            <person name="Rivas-Marin E."/>
            <person name="Kohn T."/>
            <person name="Peeters S.H."/>
            <person name="Heuer A."/>
            <person name="Rast P."/>
            <person name="Oberbeckmann S."/>
            <person name="Bunk B."/>
            <person name="Jeske O."/>
            <person name="Meyerdierks A."/>
            <person name="Storesund J.E."/>
            <person name="Kallscheuer N."/>
            <person name="Luecker S."/>
            <person name="Lage O.M."/>
            <person name="Pohl T."/>
            <person name="Merkel B.J."/>
            <person name="Hornburger P."/>
            <person name="Mueller R.-W."/>
            <person name="Bruemmer F."/>
            <person name="Labrenz M."/>
            <person name="Spormann A.M."/>
            <person name="Op den Camp H."/>
            <person name="Overmann J."/>
            <person name="Amann R."/>
            <person name="Jetten M.S.M."/>
            <person name="Mascher T."/>
            <person name="Medema M.H."/>
            <person name="Devos D.P."/>
            <person name="Kaster A.-K."/>
            <person name="Ovreas L."/>
            <person name="Rohde M."/>
            <person name="Galperin M.Y."/>
            <person name="Jogler C."/>
        </authorList>
    </citation>
    <scope>NUCLEOTIDE SEQUENCE [LARGE SCALE GENOMIC DNA]</scope>
    <source>
        <strain evidence="1 2">Spa11</strain>
    </source>
</reference>
<dbReference type="KEGG" id="bmei:Spa11_04110"/>
<evidence type="ECO:0000313" key="2">
    <source>
        <dbReference type="Proteomes" id="UP000316426"/>
    </source>
</evidence>
<organism evidence="1 2">
    <name type="scientific">Botrimarina mediterranea</name>
    <dbReference type="NCBI Taxonomy" id="2528022"/>
    <lineage>
        <taxon>Bacteria</taxon>
        <taxon>Pseudomonadati</taxon>
        <taxon>Planctomycetota</taxon>
        <taxon>Planctomycetia</taxon>
        <taxon>Pirellulales</taxon>
        <taxon>Lacipirellulaceae</taxon>
        <taxon>Botrimarina</taxon>
    </lineage>
</organism>
<dbReference type="AlphaFoldDB" id="A0A518K352"/>
<sequence>MGAAYGVEGSLTSAAFCCGSTAAFSAGCGPRHTAPNHCEKTIPAAMATIVSTGHLTR</sequence>
<keyword evidence="2" id="KW-1185">Reference proteome</keyword>
<dbReference type="EMBL" id="CP036349">
    <property type="protein sequence ID" value="QDV72238.1"/>
    <property type="molecule type" value="Genomic_DNA"/>
</dbReference>
<evidence type="ECO:0000313" key="1">
    <source>
        <dbReference type="EMBL" id="QDV72238.1"/>
    </source>
</evidence>